<protein>
    <submittedName>
        <fullName evidence="2">PLATZ transcription factor</fullName>
    </submittedName>
</protein>
<dbReference type="Pfam" id="PF04640">
    <property type="entry name" value="PLATZ"/>
    <property type="match status" value="1"/>
</dbReference>
<dbReference type="PANTHER" id="PTHR31065:SF1">
    <property type="entry name" value="OS09G0116050 PROTEIN"/>
    <property type="match status" value="1"/>
</dbReference>
<sequence>MEQGNAPLPSWLQPLLASKFFEQCEGHSKEKKNEENHFCMDCACRLCPNCVAEHTNNGGTHNLLQIRHYVHSDVIRVSDVYKLIDVSKIQQYIANSAKVIHLNPKSSKPYPEGVPKSYIGGTPCIICARAISKPNLFCSIACKITEYPDREGHLNIIATGDACDGGSQSMTGVKRCSTEKEEPSNVGTFSESGSEKSDANCPRIISYRKKSRKGIPVRAPFF</sequence>
<organism evidence="2 3">
    <name type="scientific">Carex littledalei</name>
    <dbReference type="NCBI Taxonomy" id="544730"/>
    <lineage>
        <taxon>Eukaryota</taxon>
        <taxon>Viridiplantae</taxon>
        <taxon>Streptophyta</taxon>
        <taxon>Embryophyta</taxon>
        <taxon>Tracheophyta</taxon>
        <taxon>Spermatophyta</taxon>
        <taxon>Magnoliopsida</taxon>
        <taxon>Liliopsida</taxon>
        <taxon>Poales</taxon>
        <taxon>Cyperaceae</taxon>
        <taxon>Cyperoideae</taxon>
        <taxon>Cariceae</taxon>
        <taxon>Carex</taxon>
        <taxon>Carex subgen. Euthyceras</taxon>
    </lineage>
</organism>
<comment type="caution">
    <text evidence="2">The sequence shown here is derived from an EMBL/GenBank/DDBJ whole genome shotgun (WGS) entry which is preliminary data.</text>
</comment>
<name>A0A833R316_9POAL</name>
<dbReference type="InterPro" id="IPR006734">
    <property type="entry name" value="PLATZ"/>
</dbReference>
<dbReference type="OrthoDB" id="724537at2759"/>
<evidence type="ECO:0000256" key="1">
    <source>
        <dbReference type="SAM" id="MobiDB-lite"/>
    </source>
</evidence>
<dbReference type="AlphaFoldDB" id="A0A833R316"/>
<accession>A0A833R316</accession>
<evidence type="ECO:0000313" key="2">
    <source>
        <dbReference type="EMBL" id="KAF3332416.1"/>
    </source>
</evidence>
<proteinExistence type="predicted"/>
<dbReference type="PANTHER" id="PTHR31065">
    <property type="entry name" value="PLATZ TRANSCRIPTION FACTOR FAMILY PROTEIN"/>
    <property type="match status" value="1"/>
</dbReference>
<keyword evidence="3" id="KW-1185">Reference proteome</keyword>
<reference evidence="2" key="1">
    <citation type="submission" date="2020-01" db="EMBL/GenBank/DDBJ databases">
        <title>Genome sequence of Kobresia littledalei, the first chromosome-level genome in the family Cyperaceae.</title>
        <authorList>
            <person name="Qu G."/>
        </authorList>
    </citation>
    <scope>NUCLEOTIDE SEQUENCE</scope>
    <source>
        <strain evidence="2">C.B.Clarke</strain>
        <tissue evidence="2">Leaf</tissue>
    </source>
</reference>
<gene>
    <name evidence="2" type="ORF">FCM35_KLT01993</name>
</gene>
<feature type="region of interest" description="Disordered" evidence="1">
    <location>
        <begin position="175"/>
        <end position="198"/>
    </location>
</feature>
<dbReference type="EMBL" id="SWLB01000011">
    <property type="protein sequence ID" value="KAF3332416.1"/>
    <property type="molecule type" value="Genomic_DNA"/>
</dbReference>
<evidence type="ECO:0000313" key="3">
    <source>
        <dbReference type="Proteomes" id="UP000623129"/>
    </source>
</evidence>
<dbReference type="Proteomes" id="UP000623129">
    <property type="component" value="Unassembled WGS sequence"/>
</dbReference>